<comment type="similarity">
    <text evidence="1">Belongs to the peptidase S58 family.</text>
</comment>
<accession>H1CZS8</accession>
<dbReference type="STRING" id="742743.HMPREF9453_00866"/>
<dbReference type="CDD" id="cd02252">
    <property type="entry name" value="nylC_like"/>
    <property type="match status" value="1"/>
</dbReference>
<evidence type="ECO:0000256" key="1">
    <source>
        <dbReference type="ARBA" id="ARBA00007068"/>
    </source>
</evidence>
<organism evidence="2 3">
    <name type="scientific">Dialister succinatiphilus YIT 11850</name>
    <dbReference type="NCBI Taxonomy" id="742743"/>
    <lineage>
        <taxon>Bacteria</taxon>
        <taxon>Bacillati</taxon>
        <taxon>Bacillota</taxon>
        <taxon>Negativicutes</taxon>
        <taxon>Veillonellales</taxon>
        <taxon>Veillonellaceae</taxon>
        <taxon>Dialister</taxon>
    </lineage>
</organism>
<dbReference type="PANTHER" id="PTHR36512">
    <property type="entry name" value="D-AMINOPEPTIDASE"/>
    <property type="match status" value="1"/>
</dbReference>
<dbReference type="PATRIC" id="fig|742743.3.peg.883"/>
<evidence type="ECO:0000313" key="3">
    <source>
        <dbReference type="Proteomes" id="UP000003277"/>
    </source>
</evidence>
<dbReference type="Gene3D" id="3.60.70.12">
    <property type="entry name" value="L-amino peptidase D-ALA esterase/amidase"/>
    <property type="match status" value="1"/>
</dbReference>
<evidence type="ECO:0000313" key="2">
    <source>
        <dbReference type="EMBL" id="EHO63166.1"/>
    </source>
</evidence>
<dbReference type="GO" id="GO:0004177">
    <property type="term" value="F:aminopeptidase activity"/>
    <property type="evidence" value="ECO:0007669"/>
    <property type="project" value="TreeGrafter"/>
</dbReference>
<protein>
    <recommendedName>
        <fullName evidence="4">Peptidase S58 family protein</fullName>
    </recommendedName>
</protein>
<dbReference type="Pfam" id="PF03576">
    <property type="entry name" value="Peptidase_S58"/>
    <property type="match status" value="1"/>
</dbReference>
<dbReference type="Proteomes" id="UP000003277">
    <property type="component" value="Unassembled WGS sequence"/>
</dbReference>
<comment type="caution">
    <text evidence="2">The sequence shown here is derived from an EMBL/GenBank/DDBJ whole genome shotgun (WGS) entry which is preliminary data.</text>
</comment>
<sequence>MEYRKTHVPGFTIGTAEDREGLTGVTVILAPKDGASAGVDVRGCAPGTRETDLLSPEKTVQKIHAVVLSGGSAFGLEADSGVMNYLAKQGAGFPVGDITVPIVCGAVLFDLSIGSSHAHPDIQMGYLAASKASDTFPVGCYGAGTGASVGKLRGFAHAMKSGAGYAEFGLPGGLYVGAYMAVNACGEIYEGDHILAGALSDDDSHFISSHELMMKGFQRHMGTNTSIGCVMTNARLTKAECKAVSGMAHDGYARAIRPVHTTMDGDTVFTMASGEVEAPVDTVGYLAEEAIRLAILDAVRSAESMGGRPAFSDRLKKLSEK</sequence>
<keyword evidence="3" id="KW-1185">Reference proteome</keyword>
<dbReference type="eggNOG" id="COG3191">
    <property type="taxonomic scope" value="Bacteria"/>
</dbReference>
<evidence type="ECO:0008006" key="4">
    <source>
        <dbReference type="Google" id="ProtNLM"/>
    </source>
</evidence>
<dbReference type="HOGENOM" id="CLU_044458_1_0_9"/>
<dbReference type="InterPro" id="IPR005321">
    <property type="entry name" value="Peptidase_S58_DmpA"/>
</dbReference>
<dbReference type="InterPro" id="IPR016117">
    <property type="entry name" value="ArgJ-like_dom_sf"/>
</dbReference>
<gene>
    <name evidence="2" type="ORF">HMPREF9453_00866</name>
</gene>
<dbReference type="PANTHER" id="PTHR36512:SF3">
    <property type="entry name" value="BLR5678 PROTEIN"/>
    <property type="match status" value="1"/>
</dbReference>
<dbReference type="SUPFAM" id="SSF56266">
    <property type="entry name" value="DmpA/ArgJ-like"/>
    <property type="match status" value="1"/>
</dbReference>
<dbReference type="EMBL" id="ADLT01000019">
    <property type="protein sequence ID" value="EHO63166.1"/>
    <property type="molecule type" value="Genomic_DNA"/>
</dbReference>
<dbReference type="RefSeq" id="WP_008859370.1">
    <property type="nucleotide sequence ID" value="NZ_JH591187.1"/>
</dbReference>
<reference evidence="2 3" key="1">
    <citation type="submission" date="2011-11" db="EMBL/GenBank/DDBJ databases">
        <title>The Genome Sequence of Dialister succinatiphilus YIT 11850.</title>
        <authorList>
            <consortium name="The Broad Institute Genome Sequencing Platform"/>
            <person name="Earl A."/>
            <person name="Ward D."/>
            <person name="Feldgarden M."/>
            <person name="Gevers D."/>
            <person name="Morotomi M."/>
            <person name="Young S.K."/>
            <person name="Zeng Q."/>
            <person name="Gargeya S."/>
            <person name="Fitzgerald M."/>
            <person name="Haas B."/>
            <person name="Abouelleil A."/>
            <person name="Alvarado L."/>
            <person name="Arachchi H.M."/>
            <person name="Berlin A."/>
            <person name="Brown A."/>
            <person name="Chapman S.B."/>
            <person name="Dunbar C."/>
            <person name="Gearin G."/>
            <person name="Goldberg J."/>
            <person name="Griggs A."/>
            <person name="Gujja S."/>
            <person name="Heiman D."/>
            <person name="Howarth C."/>
            <person name="Lui A."/>
            <person name="MacDonald P.J.P."/>
            <person name="Montmayeur A."/>
            <person name="Murphy C."/>
            <person name="Neiman D."/>
            <person name="Pearson M."/>
            <person name="Priest M."/>
            <person name="Roberts A."/>
            <person name="Saif S."/>
            <person name="Shea T."/>
            <person name="Sisk P."/>
            <person name="Stolte C."/>
            <person name="Sykes S."/>
            <person name="Wortman J."/>
            <person name="Nusbaum C."/>
            <person name="Birren B."/>
        </authorList>
    </citation>
    <scope>NUCLEOTIDE SEQUENCE [LARGE SCALE GENOMIC DNA]</scope>
    <source>
        <strain evidence="2 3">YIT 11850</strain>
    </source>
</reference>
<name>H1CZS8_9FIRM</name>
<dbReference type="AlphaFoldDB" id="H1CZS8"/>
<proteinExistence type="inferred from homology"/>